<evidence type="ECO:0008006" key="4">
    <source>
        <dbReference type="Google" id="ProtNLM"/>
    </source>
</evidence>
<dbReference type="Proteomes" id="UP001296943">
    <property type="component" value="Unassembled WGS sequence"/>
</dbReference>
<keyword evidence="1" id="KW-1133">Transmembrane helix</keyword>
<reference evidence="2 3" key="1">
    <citation type="submission" date="2021-01" db="EMBL/GenBank/DDBJ databases">
        <title>Genomic Encyclopedia of Type Strains, Phase IV (KMG-IV): sequencing the most valuable type-strain genomes for metagenomic binning, comparative biology and taxonomic classification.</title>
        <authorList>
            <person name="Goeker M."/>
        </authorList>
    </citation>
    <scope>NUCLEOTIDE SEQUENCE [LARGE SCALE GENOMIC DNA]</scope>
    <source>
        <strain evidence="2 3">DSM 23711</strain>
    </source>
</reference>
<protein>
    <recommendedName>
        <fullName evidence="4">DUF1295 domain-containing protein</fullName>
    </recommendedName>
</protein>
<feature type="transmembrane region" description="Helical" evidence="1">
    <location>
        <begin position="156"/>
        <end position="173"/>
    </location>
</feature>
<evidence type="ECO:0000313" key="2">
    <source>
        <dbReference type="EMBL" id="MBM7571136.1"/>
    </source>
</evidence>
<feature type="transmembrane region" description="Helical" evidence="1">
    <location>
        <begin position="41"/>
        <end position="63"/>
    </location>
</feature>
<name>A0ABS2MZ30_9BACI</name>
<evidence type="ECO:0000313" key="3">
    <source>
        <dbReference type="Proteomes" id="UP001296943"/>
    </source>
</evidence>
<feature type="transmembrane region" description="Helical" evidence="1">
    <location>
        <begin position="12"/>
        <end position="34"/>
    </location>
</feature>
<feature type="transmembrane region" description="Helical" evidence="1">
    <location>
        <begin position="69"/>
        <end position="87"/>
    </location>
</feature>
<proteinExistence type="predicted"/>
<keyword evidence="1" id="KW-0472">Membrane</keyword>
<feature type="transmembrane region" description="Helical" evidence="1">
    <location>
        <begin position="131"/>
        <end position="150"/>
    </location>
</feature>
<keyword evidence="3" id="KW-1185">Reference proteome</keyword>
<evidence type="ECO:0000256" key="1">
    <source>
        <dbReference type="SAM" id="Phobius"/>
    </source>
</evidence>
<organism evidence="2 3">
    <name type="scientific">Aquibacillus albus</name>
    <dbReference type="NCBI Taxonomy" id="1168171"/>
    <lineage>
        <taxon>Bacteria</taxon>
        <taxon>Bacillati</taxon>
        <taxon>Bacillota</taxon>
        <taxon>Bacilli</taxon>
        <taxon>Bacillales</taxon>
        <taxon>Bacillaceae</taxon>
        <taxon>Aquibacillus</taxon>
    </lineage>
</organism>
<dbReference type="RefSeq" id="WP_204498566.1">
    <property type="nucleotide sequence ID" value="NZ_JAFBDR010000007.1"/>
</dbReference>
<accession>A0ABS2MZ30</accession>
<comment type="caution">
    <text evidence="2">The sequence shown here is derived from an EMBL/GenBank/DDBJ whole genome shotgun (WGS) entry which is preliminary data.</text>
</comment>
<dbReference type="EMBL" id="JAFBDR010000007">
    <property type="protein sequence ID" value="MBM7571136.1"/>
    <property type="molecule type" value="Genomic_DNA"/>
</dbReference>
<gene>
    <name evidence="2" type="ORF">JOC48_001619</name>
</gene>
<sequence length="179" mass="21744">MIQFIIDHKWYILVLSEVGFWIAFLLFLWLRYWFEARGQLLCLYIAIINQLLTIPLAVVDYMYFGQATWFHLIVIAIYIYAIFRGPIDMRKIDKYIQKVAWEIKNKTPFRYSRSSQTNSSTYYRYFKRKKFYMHVTLFISVSTTCIITPYHYPVHLIFLWAILLFIEGSKSISKYTRRH</sequence>
<keyword evidence="1" id="KW-0812">Transmembrane</keyword>